<dbReference type="GO" id="GO:0005789">
    <property type="term" value="C:endoplasmic reticulum membrane"/>
    <property type="evidence" value="ECO:0007669"/>
    <property type="project" value="TreeGrafter"/>
</dbReference>
<gene>
    <name evidence="1" type="ORF">EB796_023368</name>
</gene>
<dbReference type="PANTHER" id="PTHR16213:SF78">
    <property type="entry name" value="SELENOPROTEIN N"/>
    <property type="match status" value="1"/>
</dbReference>
<dbReference type="EMBL" id="VXIV02003322">
    <property type="protein sequence ID" value="KAF6018323.1"/>
    <property type="molecule type" value="Genomic_DNA"/>
</dbReference>
<sequence>MCFLSQCHCIYTAYVNAVIRNDCGLQLHYVTLGDSHPELSSHAEKAMDVYSFPVQIILSHPNGTVIHHINLNEFMAAGHDLDNPDTSDEEEIIRDATDDNQRYLEFLKKGLEMANIS</sequence>
<evidence type="ECO:0000313" key="2">
    <source>
        <dbReference type="Proteomes" id="UP000593567"/>
    </source>
</evidence>
<dbReference type="Proteomes" id="UP000593567">
    <property type="component" value="Unassembled WGS sequence"/>
</dbReference>
<dbReference type="AlphaFoldDB" id="A0A7J7IWN7"/>
<dbReference type="PANTHER" id="PTHR16213">
    <property type="entry name" value="SELENOPROTEIN N"/>
    <property type="match status" value="1"/>
</dbReference>
<protein>
    <submittedName>
        <fullName evidence="1">Uncharacterized protein</fullName>
    </submittedName>
</protein>
<dbReference type="OrthoDB" id="10062435at2759"/>
<organism evidence="1 2">
    <name type="scientific">Bugula neritina</name>
    <name type="common">Brown bryozoan</name>
    <name type="synonym">Sertularia neritina</name>
    <dbReference type="NCBI Taxonomy" id="10212"/>
    <lineage>
        <taxon>Eukaryota</taxon>
        <taxon>Metazoa</taxon>
        <taxon>Spiralia</taxon>
        <taxon>Lophotrochozoa</taxon>
        <taxon>Bryozoa</taxon>
        <taxon>Gymnolaemata</taxon>
        <taxon>Cheilostomatida</taxon>
        <taxon>Flustrina</taxon>
        <taxon>Buguloidea</taxon>
        <taxon>Bugulidae</taxon>
        <taxon>Bugula</taxon>
    </lineage>
</organism>
<reference evidence="1" key="1">
    <citation type="submission" date="2020-06" db="EMBL/GenBank/DDBJ databases">
        <title>Draft genome of Bugula neritina, a colonial animal packing powerful symbionts and potential medicines.</title>
        <authorList>
            <person name="Rayko M."/>
        </authorList>
    </citation>
    <scope>NUCLEOTIDE SEQUENCE [LARGE SCALE GENOMIC DNA]</scope>
    <source>
        <strain evidence="1">Kwan_BN1</strain>
    </source>
</reference>
<keyword evidence="2" id="KW-1185">Reference proteome</keyword>
<evidence type="ECO:0000313" key="1">
    <source>
        <dbReference type="EMBL" id="KAF6018323.1"/>
    </source>
</evidence>
<accession>A0A7J7IWN7</accession>
<name>A0A7J7IWN7_BUGNE</name>
<comment type="caution">
    <text evidence="1">The sequence shown here is derived from an EMBL/GenBank/DDBJ whole genome shotgun (WGS) entry which is preliminary data.</text>
</comment>
<dbReference type="GO" id="GO:0055074">
    <property type="term" value="P:calcium ion homeostasis"/>
    <property type="evidence" value="ECO:0007669"/>
    <property type="project" value="TreeGrafter"/>
</dbReference>
<proteinExistence type="predicted"/>